<feature type="region of interest" description="Disordered" evidence="1">
    <location>
        <begin position="1"/>
        <end position="103"/>
    </location>
</feature>
<dbReference type="EMBL" id="GQ252810">
    <property type="protein sequence ID" value="ADB85276.1"/>
    <property type="molecule type" value="Genomic_DNA"/>
</dbReference>
<feature type="compositionally biased region" description="Polar residues" evidence="1">
    <location>
        <begin position="9"/>
        <end position="22"/>
    </location>
</feature>
<protein>
    <submittedName>
        <fullName evidence="2">Uncharacterized protein</fullName>
    </submittedName>
</protein>
<reference evidence="2" key="1">
    <citation type="journal article" date="2010" name="J. Integr. Plant Biol.">
        <title>Insights into the bamboo genome: syntenic relationships to rice and sorghum.</title>
        <authorList>
            <person name="Gui Y.J."/>
            <person name="Zhou Y."/>
            <person name="Wang Y."/>
            <person name="Wang S."/>
            <person name="Wang S.Y."/>
            <person name="Hu Y."/>
            <person name="Bo S.P."/>
            <person name="Chen H."/>
            <person name="Zhou C.P."/>
            <person name="Ma N.X."/>
            <person name="Zhang T.Z."/>
            <person name="Fan L.J."/>
        </authorList>
    </citation>
    <scope>NUCLEOTIDE SEQUENCE</scope>
    <source>
        <tissue evidence="2">Shoot</tissue>
    </source>
</reference>
<sequence length="235" mass="25619">MGGREPQITDLTAQTSQENNTHAPGRSRGPGPPNHAHARGEGEVVAVDGRSNGPQHGREVRNGPDLKGRSSTKLPGAPEEGEEQGRTLWPLDKTSGRSWPSDPSFEPLRFKWLGGGPSHMIKDGERSKGGKGKGGHGLRFLIQRLCLNKAGGPCCEVFQRRSWPLDVNPTATTSSGMSKWFNSEGRSGPWILNPRAKTSRRWEDLTEYVEEEVVAVGFDPTATTSTRWDDLAAMV</sequence>
<name>D3IVD6_PHYED</name>
<feature type="compositionally biased region" description="Basic and acidic residues" evidence="1">
    <location>
        <begin position="56"/>
        <end position="68"/>
    </location>
</feature>
<accession>D3IVD6</accession>
<dbReference type="AlphaFoldDB" id="D3IVD6"/>
<organism evidence="2">
    <name type="scientific">Phyllostachys edulis</name>
    <name type="common">Tortoise shell bamboo</name>
    <name type="synonym">Bambusa edulis</name>
    <dbReference type="NCBI Taxonomy" id="38705"/>
    <lineage>
        <taxon>Eukaryota</taxon>
        <taxon>Viridiplantae</taxon>
        <taxon>Streptophyta</taxon>
        <taxon>Embryophyta</taxon>
        <taxon>Tracheophyta</taxon>
        <taxon>Spermatophyta</taxon>
        <taxon>Magnoliopsida</taxon>
        <taxon>Liliopsida</taxon>
        <taxon>Poales</taxon>
        <taxon>Poaceae</taxon>
        <taxon>BOP clade</taxon>
        <taxon>Bambusoideae</taxon>
        <taxon>Arundinarodae</taxon>
        <taxon>Arundinarieae</taxon>
        <taxon>Arundinariinae</taxon>
        <taxon>Phyllostachys</taxon>
    </lineage>
</organism>
<evidence type="ECO:0000256" key="1">
    <source>
        <dbReference type="SAM" id="MobiDB-lite"/>
    </source>
</evidence>
<proteinExistence type="predicted"/>
<evidence type="ECO:0000313" key="2">
    <source>
        <dbReference type="EMBL" id="ADB85276.1"/>
    </source>
</evidence>